<dbReference type="AlphaFoldDB" id="A0AAQ3L9K3"/>
<evidence type="ECO:0000313" key="3">
    <source>
        <dbReference type="EMBL" id="WOO42149.1"/>
    </source>
</evidence>
<keyword evidence="3" id="KW-0328">Glycosyltransferase</keyword>
<dbReference type="GO" id="GO:0016757">
    <property type="term" value="F:glycosyltransferase activity"/>
    <property type="evidence" value="ECO:0007669"/>
    <property type="project" value="UniProtKB-KW"/>
</dbReference>
<dbReference type="PANTHER" id="PTHR45947">
    <property type="entry name" value="SULFOQUINOVOSYL TRANSFERASE SQD2"/>
    <property type="match status" value="1"/>
</dbReference>
<evidence type="ECO:0000313" key="4">
    <source>
        <dbReference type="Proteomes" id="UP001304300"/>
    </source>
</evidence>
<keyword evidence="3" id="KW-0808">Transferase</keyword>
<reference evidence="3 4" key="1">
    <citation type="submission" date="2023-10" db="EMBL/GenBank/DDBJ databases">
        <title>Rubellicoccus peritrichatus gen. nov., sp. nov., isolated from an algae of coral reef tank.</title>
        <authorList>
            <person name="Luo J."/>
        </authorList>
    </citation>
    <scope>NUCLEOTIDE SEQUENCE [LARGE SCALE GENOMIC DNA]</scope>
    <source>
        <strain evidence="3 4">CR14</strain>
    </source>
</reference>
<keyword evidence="4" id="KW-1185">Reference proteome</keyword>
<dbReference type="RefSeq" id="WP_317834633.1">
    <property type="nucleotide sequence ID" value="NZ_CP136920.1"/>
</dbReference>
<dbReference type="SUPFAM" id="SSF53756">
    <property type="entry name" value="UDP-Glycosyltransferase/glycogen phosphorylase"/>
    <property type="match status" value="1"/>
</dbReference>
<evidence type="ECO:0000256" key="1">
    <source>
        <dbReference type="SAM" id="MobiDB-lite"/>
    </source>
</evidence>
<gene>
    <name evidence="3" type="ORF">RZN69_03545</name>
</gene>
<proteinExistence type="predicted"/>
<dbReference type="InterPro" id="IPR001296">
    <property type="entry name" value="Glyco_trans_1"/>
</dbReference>
<feature type="region of interest" description="Disordered" evidence="1">
    <location>
        <begin position="402"/>
        <end position="435"/>
    </location>
</feature>
<dbReference type="Proteomes" id="UP001304300">
    <property type="component" value="Chromosome"/>
</dbReference>
<feature type="compositionally biased region" description="Polar residues" evidence="1">
    <location>
        <begin position="419"/>
        <end position="435"/>
    </location>
</feature>
<organism evidence="3 4">
    <name type="scientific">Rubellicoccus peritrichatus</name>
    <dbReference type="NCBI Taxonomy" id="3080537"/>
    <lineage>
        <taxon>Bacteria</taxon>
        <taxon>Pseudomonadati</taxon>
        <taxon>Verrucomicrobiota</taxon>
        <taxon>Opitutia</taxon>
        <taxon>Puniceicoccales</taxon>
        <taxon>Cerasicoccaceae</taxon>
        <taxon>Rubellicoccus</taxon>
    </lineage>
</organism>
<dbReference type="EMBL" id="CP136920">
    <property type="protein sequence ID" value="WOO42149.1"/>
    <property type="molecule type" value="Genomic_DNA"/>
</dbReference>
<dbReference type="Pfam" id="PF00534">
    <property type="entry name" value="Glycos_transf_1"/>
    <property type="match status" value="1"/>
</dbReference>
<dbReference type="KEGG" id="puo:RZN69_03545"/>
<protein>
    <submittedName>
        <fullName evidence="3">Glycosyltransferase</fullName>
        <ecNumber evidence="3">2.4.-.-</ecNumber>
    </submittedName>
</protein>
<dbReference type="PANTHER" id="PTHR45947:SF3">
    <property type="entry name" value="SULFOQUINOVOSYL TRANSFERASE SQD2"/>
    <property type="match status" value="1"/>
</dbReference>
<sequence length="435" mass="48957">MKIAYLFTTFPVQSETFLQRELRLMAKQGVQIQIHSLWKGSQEWEGQKVEHFRHRHLFKLLWELPYWSFRKPNVLRNVLQRLYQHEVHSLQNLGELLMGLGFAIVKARDFSKAPPDLLHGVWATMPATAAWLLNQLTGLPYSMGAHAYDVFSHGGDCLLPAKLTSARLVHTTTAATRRRLLQLGADSERIQLVRRGLDHFPEFIPARKNPSTIRFITVGRMVPKKGFSDQLQLYKKLKEAGISFEARIIGDGGLKQRLIDQRDRLGLQSEVSFVGWLDYGSVIREYAWADAFVFTGKIASNGDRDGLPNVIPEAMACGLVVLTSPVSGTVEAIEDGETGFVCPMNQFEKWLAAVRAIQAELHLVAHIQDKARKWVEENFDNRKNAAALANALRDAVGFCDFPGPQPPRTKSDASVLQMPASQEAVQDYNQQSRAS</sequence>
<feature type="domain" description="Glycosyl transferase family 1" evidence="2">
    <location>
        <begin position="208"/>
        <end position="374"/>
    </location>
</feature>
<accession>A0AAQ3L9K3</accession>
<evidence type="ECO:0000259" key="2">
    <source>
        <dbReference type="Pfam" id="PF00534"/>
    </source>
</evidence>
<dbReference type="Gene3D" id="3.40.50.2000">
    <property type="entry name" value="Glycogen Phosphorylase B"/>
    <property type="match status" value="2"/>
</dbReference>
<name>A0AAQ3L9K3_9BACT</name>
<dbReference type="CDD" id="cd03801">
    <property type="entry name" value="GT4_PimA-like"/>
    <property type="match status" value="1"/>
</dbReference>
<dbReference type="InterPro" id="IPR050194">
    <property type="entry name" value="Glycosyltransferase_grp1"/>
</dbReference>
<dbReference type="EC" id="2.4.-.-" evidence="3"/>